<name>A0A0B4S1B8_9FIRM</name>
<evidence type="ECO:0000313" key="6">
    <source>
        <dbReference type="Proteomes" id="UP000031386"/>
    </source>
</evidence>
<protein>
    <submittedName>
        <fullName evidence="2">N-terminal cleavage protein</fullName>
    </submittedName>
    <submittedName>
        <fullName evidence="3">Prepilin-type N-terminal cleavage/methylation domain-containing protein</fullName>
    </submittedName>
</protein>
<accession>A0A0B4S1B8</accession>
<dbReference type="Proteomes" id="UP000031386">
    <property type="component" value="Chromosome"/>
</dbReference>
<dbReference type="Proteomes" id="UP001141458">
    <property type="component" value="Unassembled WGS sequence"/>
</dbReference>
<dbReference type="AlphaFoldDB" id="A0A0B4S1B8"/>
<proteinExistence type="predicted"/>
<dbReference type="EMBL" id="JANDZV010000001">
    <property type="protein sequence ID" value="MCZ7406817.1"/>
    <property type="molecule type" value="Genomic_DNA"/>
</dbReference>
<evidence type="ECO:0000313" key="5">
    <source>
        <dbReference type="EMBL" id="WBB30161.1"/>
    </source>
</evidence>
<dbReference type="Gene3D" id="3.30.700.10">
    <property type="entry name" value="Glycoprotein, Type 4 Pilin"/>
    <property type="match status" value="1"/>
</dbReference>
<dbReference type="Pfam" id="PF07963">
    <property type="entry name" value="N_methyl"/>
    <property type="match status" value="1"/>
</dbReference>
<keyword evidence="1" id="KW-1133">Transmembrane helix</keyword>
<dbReference type="EMBL" id="CP009761">
    <property type="protein sequence ID" value="AIZ36550.1"/>
    <property type="molecule type" value="Genomic_DNA"/>
</dbReference>
<dbReference type="Proteomes" id="UP001210690">
    <property type="component" value="Chromosome"/>
</dbReference>
<dbReference type="RefSeq" id="WP_004833356.1">
    <property type="nucleotide sequence ID" value="NZ_CABKNC010000002.1"/>
</dbReference>
<dbReference type="EMBL" id="JABZRE010000005">
    <property type="protein sequence ID" value="MBF1306675.1"/>
    <property type="molecule type" value="Genomic_DNA"/>
</dbReference>
<dbReference type="KEGG" id="pmic:NW74_03955"/>
<dbReference type="EMBL" id="CP101412">
    <property type="protein sequence ID" value="WBB30161.1"/>
    <property type="molecule type" value="Genomic_DNA"/>
</dbReference>
<dbReference type="Proteomes" id="UP000758611">
    <property type="component" value="Unassembled WGS sequence"/>
</dbReference>
<reference evidence="2 6" key="1">
    <citation type="submission" date="2014-10" db="EMBL/GenBank/DDBJ databases">
        <title>Complete genome sequence of Parvimonas micra KCOM 1535 (= ChDC B708).</title>
        <authorList>
            <person name="Kook J.-K."/>
            <person name="Park S.-N."/>
            <person name="Lim Y.K."/>
            <person name="Roh H."/>
        </authorList>
    </citation>
    <scope>NUCLEOTIDE SEQUENCE [LARGE SCALE GENOMIC DNA]</scope>
    <source>
        <strain evidence="2">KCOM 1535</strain>
        <strain evidence="6">KCOM 1535 / ChDC B708</strain>
    </source>
</reference>
<dbReference type="InterPro" id="IPR012902">
    <property type="entry name" value="N_methyl_site"/>
</dbReference>
<evidence type="ECO:0000256" key="1">
    <source>
        <dbReference type="SAM" id="Phobius"/>
    </source>
</evidence>
<keyword evidence="1" id="KW-0472">Membrane</keyword>
<dbReference type="InterPro" id="IPR045584">
    <property type="entry name" value="Pilin-like"/>
</dbReference>
<keyword evidence="1" id="KW-0812">Transmembrane</keyword>
<gene>
    <name evidence="3" type="ORF">HXM94_02625</name>
    <name evidence="5" type="ORF">NM222_04075</name>
    <name evidence="4" type="ORF">NND69_00330</name>
    <name evidence="2" type="ORF">NW74_03955</name>
</gene>
<evidence type="ECO:0000313" key="4">
    <source>
        <dbReference type="EMBL" id="MCZ7406817.1"/>
    </source>
</evidence>
<dbReference type="STRING" id="33033.NW74_03955"/>
<organism evidence="2 6">
    <name type="scientific">Parvimonas micra</name>
    <dbReference type="NCBI Taxonomy" id="33033"/>
    <lineage>
        <taxon>Bacteria</taxon>
        <taxon>Bacillati</taxon>
        <taxon>Bacillota</taxon>
        <taxon>Tissierellia</taxon>
        <taxon>Tissierellales</taxon>
        <taxon>Peptoniphilaceae</taxon>
        <taxon>Parvimonas</taxon>
    </lineage>
</organism>
<dbReference type="SUPFAM" id="SSF54523">
    <property type="entry name" value="Pili subunits"/>
    <property type="match status" value="1"/>
</dbReference>
<dbReference type="PANTHER" id="PTHR30093">
    <property type="entry name" value="GENERAL SECRETION PATHWAY PROTEIN G"/>
    <property type="match status" value="1"/>
</dbReference>
<dbReference type="NCBIfam" id="TIGR02532">
    <property type="entry name" value="IV_pilin_GFxxxE"/>
    <property type="match status" value="1"/>
</dbReference>
<reference evidence="3" key="2">
    <citation type="submission" date="2020-04" db="EMBL/GenBank/DDBJ databases">
        <title>Deep metagenomics examines the oral microbiome during advanced dental caries in children, revealing novel taxa and co-occurrences with host molecules.</title>
        <authorList>
            <person name="Baker J.L."/>
            <person name="Morton J.T."/>
            <person name="Dinis M."/>
            <person name="Alvarez R."/>
            <person name="Tran N.C."/>
            <person name="Knight R."/>
            <person name="Edlund A."/>
        </authorList>
    </citation>
    <scope>NUCLEOTIDE SEQUENCE</scope>
    <source>
        <strain evidence="3">JCVI_23_bin.11</strain>
    </source>
</reference>
<dbReference type="OrthoDB" id="1707789at2"/>
<reference evidence="4" key="3">
    <citation type="submission" date="2022-07" db="EMBL/GenBank/DDBJ databases">
        <title>Parvimonas micra travels from the subgingival sulcus of the human oral cavity to the colorectal adenocarcinoma.</title>
        <authorList>
            <person name="Conde-Perez K."/>
            <person name="Buetas E."/>
            <person name="Aja-Macaya P."/>
            <person name="Martin-De Arribas E."/>
            <person name="Iglesias-Corras I."/>
            <person name="Trigo-Tasende N."/>
            <person name="Nasser-Ali M."/>
            <person name="Estevez L.S."/>
            <person name="Rumbo-Feal S."/>
            <person name="Otero-Alen B."/>
            <person name="Noguera J.F."/>
            <person name="Concha A."/>
            <person name="Pardinas-Lopez S."/>
            <person name="Carda-Dieguez M."/>
            <person name="Gomez-Randulfe I."/>
            <person name="Martinez-Lago N."/>
            <person name="Ladra S."/>
            <person name="Aparicio L.A."/>
            <person name="Bou G."/>
            <person name="Mira A."/>
            <person name="Vallejo J.A."/>
            <person name="Poza M."/>
        </authorList>
    </citation>
    <scope>NUCLEOTIDE SEQUENCE</scope>
    <source>
        <strain evidence="5">PM102KC-G-1</strain>
        <strain evidence="4">PM79KC-AC-4</strain>
    </source>
</reference>
<keyword evidence="6" id="KW-1185">Reference proteome</keyword>
<dbReference type="GeneID" id="93385630"/>
<evidence type="ECO:0000313" key="2">
    <source>
        <dbReference type="EMBL" id="AIZ36550.1"/>
    </source>
</evidence>
<feature type="transmembrane region" description="Helical" evidence="1">
    <location>
        <begin position="12"/>
        <end position="32"/>
    </location>
</feature>
<sequence>MKKLKKKAFTLIELLVVIAILAILILIAVPRYNNSRVKADKTAHSANVKVLEVAGLRYLSEEKVESDKDITEELVSKKYIKEIPKLPKSIKGTVYKVEIKNGDVVVTPTVEKDD</sequence>
<evidence type="ECO:0000313" key="3">
    <source>
        <dbReference type="EMBL" id="MBF1306675.1"/>
    </source>
</evidence>